<keyword evidence="1" id="KW-1133">Transmembrane helix</keyword>
<proteinExistence type="predicted"/>
<dbReference type="InterPro" id="IPR048147">
    <property type="entry name" value="CBO0543-like"/>
</dbReference>
<dbReference type="Proteomes" id="UP000548423">
    <property type="component" value="Unassembled WGS sequence"/>
</dbReference>
<reference evidence="3" key="2">
    <citation type="submission" date="2020-08" db="EMBL/GenBank/DDBJ databases">
        <title>The Agave Microbiome: Exploring the role of microbial communities in plant adaptations to desert environments.</title>
        <authorList>
            <person name="Partida-Martinez L.P."/>
        </authorList>
    </citation>
    <scope>NUCLEOTIDE SEQUENCE [LARGE SCALE GENOMIC DNA]</scope>
    <source>
        <strain evidence="3">AT2.8</strain>
    </source>
</reference>
<evidence type="ECO:0000313" key="3">
    <source>
        <dbReference type="Proteomes" id="UP000548423"/>
    </source>
</evidence>
<evidence type="ECO:0008006" key="4">
    <source>
        <dbReference type="Google" id="ProtNLM"/>
    </source>
</evidence>
<protein>
    <recommendedName>
        <fullName evidence="4">Group-specific protein</fullName>
    </recommendedName>
</protein>
<reference evidence="3" key="1">
    <citation type="submission" date="2020-07" db="EMBL/GenBank/DDBJ databases">
        <authorList>
            <person name="Partida-Martinez L."/>
            <person name="Huntemann M."/>
            <person name="Clum A."/>
            <person name="Wang J."/>
            <person name="Palaniappan K."/>
            <person name="Ritter S."/>
            <person name="Chen I.-M."/>
            <person name="Stamatis D."/>
            <person name="Reddy T."/>
            <person name="O'Malley R."/>
            <person name="Daum C."/>
            <person name="Shapiro N."/>
            <person name="Ivanova N."/>
            <person name="Kyrpides N."/>
            <person name="Woyke T."/>
        </authorList>
    </citation>
    <scope>NUCLEOTIDE SEQUENCE [LARGE SCALE GENOMIC DNA]</scope>
    <source>
        <strain evidence="3">AT2.8</strain>
    </source>
</reference>
<keyword evidence="1" id="KW-0812">Transmembrane</keyword>
<organism evidence="2 3">
    <name type="scientific">Neobacillus niacini</name>
    <dbReference type="NCBI Taxonomy" id="86668"/>
    <lineage>
        <taxon>Bacteria</taxon>
        <taxon>Bacillati</taxon>
        <taxon>Bacillota</taxon>
        <taxon>Bacilli</taxon>
        <taxon>Bacillales</taxon>
        <taxon>Bacillaceae</taxon>
        <taxon>Neobacillus</taxon>
    </lineage>
</organism>
<feature type="transmembrane region" description="Helical" evidence="1">
    <location>
        <begin position="89"/>
        <end position="106"/>
    </location>
</feature>
<gene>
    <name evidence="2" type="ORF">F4694_006050</name>
</gene>
<sequence>MNTVKRSKGLNLPPWQKKSLPFLIREYAPVLVLAILLGTSLDLYFVGKNLYMFPIRPFPELFSFNIAFTFVGLPILVLVYVIKMKQVNKLGKVGIVLFLSLLMPIFERFSELFGLFGHSSEWKHMYSFYGYLVFFSFIFLFYQLTNKEQ</sequence>
<comment type="caution">
    <text evidence="2">The sequence shown here is derived from an EMBL/GenBank/DDBJ whole genome shotgun (WGS) entry which is preliminary data.</text>
</comment>
<feature type="transmembrane region" description="Helical" evidence="1">
    <location>
        <begin position="27"/>
        <end position="46"/>
    </location>
</feature>
<name>A0A852TK86_9BACI</name>
<accession>A0A852TK86</accession>
<evidence type="ECO:0000256" key="1">
    <source>
        <dbReference type="SAM" id="Phobius"/>
    </source>
</evidence>
<feature type="transmembrane region" description="Helical" evidence="1">
    <location>
        <begin position="61"/>
        <end position="82"/>
    </location>
</feature>
<keyword evidence="1" id="KW-0472">Membrane</keyword>
<dbReference type="NCBIfam" id="NF041644">
    <property type="entry name" value="CBO0543_fam"/>
    <property type="match status" value="1"/>
</dbReference>
<dbReference type="AlphaFoldDB" id="A0A852TK86"/>
<dbReference type="EMBL" id="JACCBX010000019">
    <property type="protein sequence ID" value="NYE09193.1"/>
    <property type="molecule type" value="Genomic_DNA"/>
</dbReference>
<feature type="transmembrane region" description="Helical" evidence="1">
    <location>
        <begin position="126"/>
        <end position="144"/>
    </location>
</feature>
<evidence type="ECO:0000313" key="2">
    <source>
        <dbReference type="EMBL" id="NYE09193.1"/>
    </source>
</evidence>